<dbReference type="CDD" id="cd10796">
    <property type="entry name" value="GH57N_APU"/>
    <property type="match status" value="1"/>
</dbReference>
<dbReference type="InterPro" id="IPR027291">
    <property type="entry name" value="Glyco_hydro_38_N_sf"/>
</dbReference>
<feature type="domain" description="Glycoside hydrolase family 57 N-terminal" evidence="4">
    <location>
        <begin position="8"/>
        <end position="427"/>
    </location>
</feature>
<name>A0A1J5E319_9BACT</name>
<protein>
    <recommendedName>
        <fullName evidence="4">Glycoside hydrolase family 57 N-terminal domain-containing protein</fullName>
    </recommendedName>
</protein>
<reference evidence="5 6" key="1">
    <citation type="journal article" date="2016" name="Environ. Microbiol.">
        <title>Genomic resolution of a cold subsurface aquifer community provides metabolic insights for novel microbes adapted to high CO concentrations.</title>
        <authorList>
            <person name="Probst A.J."/>
            <person name="Castelle C.J."/>
            <person name="Singh A."/>
            <person name="Brown C.T."/>
            <person name="Anantharaman K."/>
            <person name="Sharon I."/>
            <person name="Hug L.A."/>
            <person name="Burstein D."/>
            <person name="Emerson J.B."/>
            <person name="Thomas B.C."/>
            <person name="Banfield J.F."/>
        </authorList>
    </citation>
    <scope>NUCLEOTIDE SEQUENCE [LARGE SCALE GENOMIC DNA]</scope>
    <source>
        <strain evidence="5">CG2_30_40_21</strain>
    </source>
</reference>
<sequence>MSNPLHVAFLWHMHQPFYKDISAKEYALPWVRLHGIKDYYDMVSVLDAYPKIHQTFNMVPSLMIQLDEYTQGASDKYLAHTLIPAKDLSHGQKSFILQEFFSANWDNMIKPFPRYRELIEKRGITVPGDGLSIAIKRFSTQDFLDLQVWFNIAWFDPQFQGKDFLLVNLIQKQRDFTEGEKQAVIDKQRELISWILPEYKRMQDTGQIEVSVTPYYHPILPLVCNMELARQSDPTVILPKKKFIAPEDARMQIKRAVECYQQHLGCNPRGMWPSEGSVCNDIIPMVADNGIKWLATDEWILYHTLGVDRYSAHLLYKPYCLEVDGRQVNMVFRDRTLSDTIGFTYSKWNTYDAVSDFITRLHHIKDMLPKKRNHLVCIAMDGENAWEYYSKNGWEFLEYLYTSLSHDEGIRCVTINEYLQENPPQETLTDIHPGSWINSNFQIWVGGKEENRAWDYLYEAREALVGFEKKHGPSDKTLEAWEYIYIAEGSDWFWWYGDKHYSPNADIFDSLFRGYLEGVYKILGLKVPEGIKKPIRISLS</sequence>
<evidence type="ECO:0000256" key="2">
    <source>
        <dbReference type="ARBA" id="ARBA00023277"/>
    </source>
</evidence>
<accession>A0A1J5E319</accession>
<dbReference type="STRING" id="1817895.AUJ95_06110"/>
<proteinExistence type="inferred from homology"/>
<dbReference type="PANTHER" id="PTHR36306:SF1">
    <property type="entry name" value="ALPHA-AMYLASE-RELATED"/>
    <property type="match status" value="1"/>
</dbReference>
<dbReference type="Gene3D" id="3.20.110.10">
    <property type="entry name" value="Glycoside hydrolase 38, N terminal domain"/>
    <property type="match status" value="2"/>
</dbReference>
<dbReference type="Proteomes" id="UP000183085">
    <property type="component" value="Unassembled WGS sequence"/>
</dbReference>
<dbReference type="GO" id="GO:0005975">
    <property type="term" value="P:carbohydrate metabolic process"/>
    <property type="evidence" value="ECO:0007669"/>
    <property type="project" value="InterPro"/>
</dbReference>
<organism evidence="5 6">
    <name type="scientific">Candidatus Desantisbacteria bacterium CG2_30_40_21</name>
    <dbReference type="NCBI Taxonomy" id="1817895"/>
    <lineage>
        <taxon>Bacteria</taxon>
        <taxon>Candidatus Desantisiibacteriota</taxon>
    </lineage>
</organism>
<dbReference type="InterPro" id="IPR052046">
    <property type="entry name" value="GH57_Enzymes"/>
</dbReference>
<evidence type="ECO:0000256" key="3">
    <source>
        <dbReference type="RuleBase" id="RU361196"/>
    </source>
</evidence>
<evidence type="ECO:0000259" key="4">
    <source>
        <dbReference type="Pfam" id="PF03065"/>
    </source>
</evidence>
<dbReference type="AlphaFoldDB" id="A0A1J5E319"/>
<evidence type="ECO:0000256" key="1">
    <source>
        <dbReference type="ARBA" id="ARBA00006821"/>
    </source>
</evidence>
<comment type="similarity">
    <text evidence="1 3">Belongs to the glycosyl hydrolase 57 family.</text>
</comment>
<dbReference type="InterPro" id="IPR004300">
    <property type="entry name" value="Glyco_hydro_57_N"/>
</dbReference>
<dbReference type="PANTHER" id="PTHR36306">
    <property type="entry name" value="ALPHA-AMYLASE-RELATED-RELATED"/>
    <property type="match status" value="1"/>
</dbReference>
<comment type="caution">
    <text evidence="5">The sequence shown here is derived from an EMBL/GenBank/DDBJ whole genome shotgun (WGS) entry which is preliminary data.</text>
</comment>
<dbReference type="InterPro" id="IPR011330">
    <property type="entry name" value="Glyco_hydro/deAcase_b/a-brl"/>
</dbReference>
<keyword evidence="2 3" id="KW-0119">Carbohydrate metabolism</keyword>
<evidence type="ECO:0000313" key="5">
    <source>
        <dbReference type="EMBL" id="OIP39010.1"/>
    </source>
</evidence>
<dbReference type="GO" id="GO:0003824">
    <property type="term" value="F:catalytic activity"/>
    <property type="evidence" value="ECO:0007669"/>
    <property type="project" value="InterPro"/>
</dbReference>
<dbReference type="SUPFAM" id="SSF88713">
    <property type="entry name" value="Glycoside hydrolase/deacetylase"/>
    <property type="match status" value="1"/>
</dbReference>
<dbReference type="Pfam" id="PF03065">
    <property type="entry name" value="Glyco_hydro_57"/>
    <property type="match status" value="1"/>
</dbReference>
<gene>
    <name evidence="5" type="ORF">AUJ95_06110</name>
</gene>
<dbReference type="EMBL" id="MNYI01000164">
    <property type="protein sequence ID" value="OIP39010.1"/>
    <property type="molecule type" value="Genomic_DNA"/>
</dbReference>
<evidence type="ECO:0000313" key="6">
    <source>
        <dbReference type="Proteomes" id="UP000183085"/>
    </source>
</evidence>